<keyword evidence="3" id="KW-0325">Glycoprotein</keyword>
<feature type="domain" description="Glycosyl hydrolase family 31 C-terminal" evidence="7">
    <location>
        <begin position="617"/>
        <end position="717"/>
    </location>
</feature>
<organism evidence="8">
    <name type="scientific">Capitella teleta</name>
    <name type="common">Polychaete worm</name>
    <dbReference type="NCBI Taxonomy" id="283909"/>
    <lineage>
        <taxon>Eukaryota</taxon>
        <taxon>Metazoa</taxon>
        <taxon>Spiralia</taxon>
        <taxon>Lophotrochozoa</taxon>
        <taxon>Annelida</taxon>
        <taxon>Polychaeta</taxon>
        <taxon>Sedentaria</taxon>
        <taxon>Scolecida</taxon>
        <taxon>Capitellidae</taxon>
        <taxon>Capitella</taxon>
    </lineage>
</organism>
<evidence type="ECO:0000313" key="10">
    <source>
        <dbReference type="Proteomes" id="UP000014760"/>
    </source>
</evidence>
<accession>R7TZS5</accession>
<dbReference type="EMBL" id="KB307055">
    <property type="protein sequence ID" value="ELT99254.1"/>
    <property type="molecule type" value="Genomic_DNA"/>
</dbReference>
<proteinExistence type="inferred from homology"/>
<evidence type="ECO:0000313" key="9">
    <source>
        <dbReference type="EnsemblMetazoa" id="CapteP104310"/>
    </source>
</evidence>
<reference evidence="10" key="1">
    <citation type="submission" date="2012-12" db="EMBL/GenBank/DDBJ databases">
        <authorList>
            <person name="Hellsten U."/>
            <person name="Grimwood J."/>
            <person name="Chapman J.A."/>
            <person name="Shapiro H."/>
            <person name="Aerts A."/>
            <person name="Otillar R.P."/>
            <person name="Terry A.Y."/>
            <person name="Boore J.L."/>
            <person name="Simakov O."/>
            <person name="Marletaz F."/>
            <person name="Cho S.-J."/>
            <person name="Edsinger-Gonzales E."/>
            <person name="Havlak P."/>
            <person name="Kuo D.-H."/>
            <person name="Larsson T."/>
            <person name="Lv J."/>
            <person name="Arendt D."/>
            <person name="Savage R."/>
            <person name="Osoegawa K."/>
            <person name="de Jong P."/>
            <person name="Lindberg D.R."/>
            <person name="Seaver E.C."/>
            <person name="Weisblat D.A."/>
            <person name="Putnam N.H."/>
            <person name="Grigoriev I.V."/>
            <person name="Rokhsar D.S."/>
        </authorList>
    </citation>
    <scope>NUCLEOTIDE SEQUENCE</scope>
    <source>
        <strain evidence="10">I ESC-2004</strain>
    </source>
</reference>
<dbReference type="PANTHER" id="PTHR22762">
    <property type="entry name" value="ALPHA-GLUCOSIDASE"/>
    <property type="match status" value="1"/>
</dbReference>
<dbReference type="Gene3D" id="3.20.20.80">
    <property type="entry name" value="Glycosidases"/>
    <property type="match status" value="1"/>
</dbReference>
<dbReference type="SUPFAM" id="SSF51445">
    <property type="entry name" value="(Trans)glycosidases"/>
    <property type="match status" value="1"/>
</dbReference>
<evidence type="ECO:0000256" key="3">
    <source>
        <dbReference type="ARBA" id="ARBA00023180"/>
    </source>
</evidence>
<dbReference type="Pfam" id="PF01055">
    <property type="entry name" value="Glyco_hydro_31_2nd"/>
    <property type="match status" value="1"/>
</dbReference>
<dbReference type="FunFam" id="2.60.40.1180:FF:000001">
    <property type="entry name" value="Maltase-glucoamylase, intestinal"/>
    <property type="match status" value="1"/>
</dbReference>
<dbReference type="GO" id="GO:0005975">
    <property type="term" value="P:carbohydrate metabolic process"/>
    <property type="evidence" value="ECO:0007669"/>
    <property type="project" value="InterPro"/>
</dbReference>
<dbReference type="EMBL" id="AMQN01010104">
    <property type="status" value="NOT_ANNOTATED_CDS"/>
    <property type="molecule type" value="Genomic_DNA"/>
</dbReference>
<dbReference type="InterPro" id="IPR048395">
    <property type="entry name" value="Glyco_hydro_31_C"/>
</dbReference>
<dbReference type="SUPFAM" id="SSF51011">
    <property type="entry name" value="Glycosyl hydrolase domain"/>
    <property type="match status" value="1"/>
</dbReference>
<evidence type="ECO:0000256" key="4">
    <source>
        <dbReference type="ARBA" id="ARBA00023295"/>
    </source>
</evidence>
<dbReference type="Gene3D" id="2.60.40.1180">
    <property type="entry name" value="Golgi alpha-mannosidase II"/>
    <property type="match status" value="2"/>
</dbReference>
<dbReference type="PROSITE" id="PS00129">
    <property type="entry name" value="GLYCOSYL_HYDROL_F31_1"/>
    <property type="match status" value="1"/>
</dbReference>
<dbReference type="InterPro" id="IPR013780">
    <property type="entry name" value="Glyco_hydro_b"/>
</dbReference>
<dbReference type="InterPro" id="IPR000322">
    <property type="entry name" value="Glyco_hydro_31_TIM"/>
</dbReference>
<evidence type="ECO:0000256" key="5">
    <source>
        <dbReference type="RuleBase" id="RU361185"/>
    </source>
</evidence>
<reference evidence="9" key="3">
    <citation type="submission" date="2015-06" db="UniProtKB">
        <authorList>
            <consortium name="EnsemblMetazoa"/>
        </authorList>
    </citation>
    <scope>IDENTIFICATION</scope>
</reference>
<sequence>MSLQPDGPPACFIPKEHGYRMVGQPEETNKGYQVILRRVNYPSWFGAEVNDVLVEVEFQADERLRIKLSDVNAERWEVPLPIESPDEMAENPLYDVQFEDEPVFSIKVIRKSTGAVIFDTSVGGLTFSDQFLQFSTYLNSANVYGFGEHEHHSFRHDMNFKTWPMWTRDIGGVNLYGHQPVYMNVEESHDAHMVLILNSNAADVTLMPAPGLTYRTIGGVLDVYFFLGPQPEAAVQQYLSSTGLPVMVPYWGLGFQLCRYGYKSIDEMKEAVDRMRQYDIPHDIQYGDIDYMLQYRDFTIDPVNFAGLPEYVDNLKQEGTRYIIILDPAIWNAGEPGEYPPYERGTDMDVWIKKMTATTKKELQAIYLHQSRYIDDDVWPGPVVFPDYTNPDTEIWWGDESVLFKEQLDYSGLWIDMNEPASFDIPEPCANNNLNNPMFTPRIEGDILTMTICMDSQQYMGQHYDVHSLYGWSMAKQTLPVARRVENNQKRGIVYSRSTFPGAGAWGQHWLGDNDSNWDHLRWSIIGMLEFSMFGFPYVGADICGFFGNSTAQLCQRWQQLGAFYTFSRNHNADGNAPQDPGYFGEEVARVTRESLLIRYTLLPYLYTLMYNAHITGSTVIRPMMFEFLQDETVLGIHDQFMWGPALLISPVLDEDTTSIQAYFPVESRWFSYYNVGVACIAYMTACGEELEGSEELIQLDAPLDFIPLHIRGGYVLPTQRPANTTVTSRQHPLGLIVALDADSQATGSLFWDDGEELGK</sequence>
<dbReference type="AlphaFoldDB" id="R7TZS5"/>
<evidence type="ECO:0000256" key="1">
    <source>
        <dbReference type="ARBA" id="ARBA00007806"/>
    </source>
</evidence>
<gene>
    <name evidence="8" type="ORF">CAPTEDRAFT_104310</name>
</gene>
<dbReference type="Gene3D" id="2.60.40.1760">
    <property type="entry name" value="glycosyl hydrolase (family 31)"/>
    <property type="match status" value="1"/>
</dbReference>
<reference evidence="8 10" key="2">
    <citation type="journal article" date="2013" name="Nature">
        <title>Insights into bilaterian evolution from three spiralian genomes.</title>
        <authorList>
            <person name="Simakov O."/>
            <person name="Marletaz F."/>
            <person name="Cho S.J."/>
            <person name="Edsinger-Gonzales E."/>
            <person name="Havlak P."/>
            <person name="Hellsten U."/>
            <person name="Kuo D.H."/>
            <person name="Larsson T."/>
            <person name="Lv J."/>
            <person name="Arendt D."/>
            <person name="Savage R."/>
            <person name="Osoegawa K."/>
            <person name="de Jong P."/>
            <person name="Grimwood J."/>
            <person name="Chapman J.A."/>
            <person name="Shapiro H."/>
            <person name="Aerts A."/>
            <person name="Otillar R.P."/>
            <person name="Terry A.Y."/>
            <person name="Boore J.L."/>
            <person name="Grigoriev I.V."/>
            <person name="Lindberg D.R."/>
            <person name="Seaver E.C."/>
            <person name="Weisblat D.A."/>
            <person name="Putnam N.H."/>
            <person name="Rokhsar D.S."/>
        </authorList>
    </citation>
    <scope>NUCLEOTIDE SEQUENCE</scope>
    <source>
        <strain evidence="8 10">I ESC-2004</strain>
    </source>
</reference>
<dbReference type="CDD" id="cd06602">
    <property type="entry name" value="GH31_MGAM_SI_GAA"/>
    <property type="match status" value="1"/>
</dbReference>
<evidence type="ECO:0000313" key="8">
    <source>
        <dbReference type="EMBL" id="ELT99254.1"/>
    </source>
</evidence>
<dbReference type="EnsemblMetazoa" id="CapteT104310">
    <property type="protein sequence ID" value="CapteP104310"/>
    <property type="gene ID" value="CapteG104310"/>
</dbReference>
<evidence type="ECO:0000256" key="2">
    <source>
        <dbReference type="ARBA" id="ARBA00022801"/>
    </source>
</evidence>
<keyword evidence="10" id="KW-1185">Reference proteome</keyword>
<dbReference type="OMA" id="WEFPNDE"/>
<dbReference type="GO" id="GO:0004558">
    <property type="term" value="F:alpha-1,4-glucosidase activity"/>
    <property type="evidence" value="ECO:0007669"/>
    <property type="project" value="TreeGrafter"/>
</dbReference>
<dbReference type="Pfam" id="PF21365">
    <property type="entry name" value="Glyco_hydro_31_3rd"/>
    <property type="match status" value="1"/>
</dbReference>
<dbReference type="OrthoDB" id="1334205at2759"/>
<name>R7TZS5_CAPTE</name>
<dbReference type="Proteomes" id="UP000014760">
    <property type="component" value="Unassembled WGS sequence"/>
</dbReference>
<evidence type="ECO:0000259" key="7">
    <source>
        <dbReference type="Pfam" id="PF21365"/>
    </source>
</evidence>
<evidence type="ECO:0000259" key="6">
    <source>
        <dbReference type="Pfam" id="PF01055"/>
    </source>
</evidence>
<dbReference type="PANTHER" id="PTHR22762:SF133">
    <property type="entry name" value="P-TYPE DOMAIN-CONTAINING PROTEIN"/>
    <property type="match status" value="1"/>
</dbReference>
<dbReference type="InterPro" id="IPR011013">
    <property type="entry name" value="Gal_mutarotase_sf_dom"/>
</dbReference>
<dbReference type="GO" id="GO:0030246">
    <property type="term" value="F:carbohydrate binding"/>
    <property type="evidence" value="ECO:0007669"/>
    <property type="project" value="InterPro"/>
</dbReference>
<dbReference type="InterPro" id="IPR030458">
    <property type="entry name" value="Glyco_hydro_31_AS"/>
</dbReference>
<dbReference type="HOGENOM" id="CLU_000631_11_2_1"/>
<feature type="domain" description="Glycoside hydrolase family 31 TIM barrel" evidence="6">
    <location>
        <begin position="245"/>
        <end position="609"/>
    </location>
</feature>
<dbReference type="CDD" id="cd14752">
    <property type="entry name" value="GH31_N"/>
    <property type="match status" value="1"/>
</dbReference>
<keyword evidence="2 5" id="KW-0378">Hydrolase</keyword>
<comment type="similarity">
    <text evidence="1 5">Belongs to the glycosyl hydrolase 31 family.</text>
</comment>
<dbReference type="STRING" id="283909.R7TZS5"/>
<dbReference type="SUPFAM" id="SSF74650">
    <property type="entry name" value="Galactose mutarotase-like"/>
    <property type="match status" value="1"/>
</dbReference>
<dbReference type="InterPro" id="IPR017853">
    <property type="entry name" value="GH"/>
</dbReference>
<protein>
    <submittedName>
        <fullName evidence="8 9">Uncharacterized protein</fullName>
    </submittedName>
</protein>
<keyword evidence="4 5" id="KW-0326">Glycosidase</keyword>